<evidence type="ECO:0000313" key="4">
    <source>
        <dbReference type="Proteomes" id="UP001302429"/>
    </source>
</evidence>
<keyword evidence="2" id="KW-0472">Membrane</keyword>
<dbReference type="Proteomes" id="UP001302429">
    <property type="component" value="Chromosome"/>
</dbReference>
<evidence type="ECO:0000313" key="3">
    <source>
        <dbReference type="EMBL" id="WOE76007.1"/>
    </source>
</evidence>
<dbReference type="RefSeq" id="WP_317083392.1">
    <property type="nucleotide sequence ID" value="NZ_CP136594.1"/>
</dbReference>
<keyword evidence="2" id="KW-0812">Transmembrane</keyword>
<evidence type="ECO:0000256" key="1">
    <source>
        <dbReference type="SAM" id="MobiDB-lite"/>
    </source>
</evidence>
<dbReference type="KEGG" id="acoa:RB602_04620"/>
<keyword evidence="2" id="KW-1133">Transmembrane helix</keyword>
<gene>
    <name evidence="3" type="ORF">RB602_04620</name>
</gene>
<sequence>MSQPQDNIAENIAPRPPGEGRFTGENVTLEETQAIQKRQRERSKLMAIGLVALCVLFFLITIVKIGVWG</sequence>
<protein>
    <submittedName>
        <fullName evidence="3">Uncharacterized protein</fullName>
    </submittedName>
</protein>
<feature type="region of interest" description="Disordered" evidence="1">
    <location>
        <begin position="1"/>
        <end position="28"/>
    </location>
</feature>
<organism evidence="3 4">
    <name type="scientific">Alterisphingorhabdus coralli</name>
    <dbReference type="NCBI Taxonomy" id="3071408"/>
    <lineage>
        <taxon>Bacteria</taxon>
        <taxon>Pseudomonadati</taxon>
        <taxon>Pseudomonadota</taxon>
        <taxon>Alphaproteobacteria</taxon>
        <taxon>Sphingomonadales</taxon>
        <taxon>Sphingomonadaceae</taxon>
        <taxon>Alterisphingorhabdus (ex Yan et al. 2024)</taxon>
    </lineage>
</organism>
<dbReference type="AlphaFoldDB" id="A0AA97I1F7"/>
<reference evidence="3 4" key="1">
    <citation type="submission" date="2023-10" db="EMBL/GenBank/DDBJ databases">
        <title>Complete genome sequence of a Sphingomonadaceae bacterium.</title>
        <authorList>
            <person name="Yan C."/>
        </authorList>
    </citation>
    <scope>NUCLEOTIDE SEQUENCE [LARGE SCALE GENOMIC DNA]</scope>
    <source>
        <strain evidence="3 4">SCSIO 66989</strain>
    </source>
</reference>
<evidence type="ECO:0000256" key="2">
    <source>
        <dbReference type="SAM" id="Phobius"/>
    </source>
</evidence>
<proteinExistence type="predicted"/>
<dbReference type="EMBL" id="CP136594">
    <property type="protein sequence ID" value="WOE76007.1"/>
    <property type="molecule type" value="Genomic_DNA"/>
</dbReference>
<feature type="transmembrane region" description="Helical" evidence="2">
    <location>
        <begin position="45"/>
        <end position="67"/>
    </location>
</feature>
<name>A0AA97I1F7_9SPHN</name>
<accession>A0AA97I1F7</accession>
<keyword evidence="4" id="KW-1185">Reference proteome</keyword>